<comment type="caution">
    <text evidence="2">The sequence shown here is derived from an EMBL/GenBank/DDBJ whole genome shotgun (WGS) entry which is preliminary data.</text>
</comment>
<gene>
    <name evidence="2" type="ORF">GDO78_014240</name>
</gene>
<feature type="transmembrane region" description="Helical" evidence="1">
    <location>
        <begin position="46"/>
        <end position="66"/>
    </location>
</feature>
<dbReference type="AlphaFoldDB" id="A0A8J6B1J5"/>
<evidence type="ECO:0000313" key="3">
    <source>
        <dbReference type="Proteomes" id="UP000770717"/>
    </source>
</evidence>
<dbReference type="Proteomes" id="UP000770717">
    <property type="component" value="Unassembled WGS sequence"/>
</dbReference>
<keyword evidence="3" id="KW-1185">Reference proteome</keyword>
<keyword evidence="1" id="KW-0472">Membrane</keyword>
<evidence type="ECO:0000313" key="2">
    <source>
        <dbReference type="EMBL" id="KAG9462377.1"/>
    </source>
</evidence>
<proteinExistence type="predicted"/>
<keyword evidence="1" id="KW-1133">Transmembrane helix</keyword>
<reference evidence="2" key="1">
    <citation type="thesis" date="2020" institute="ProQuest LLC" country="789 East Eisenhower Parkway, Ann Arbor, MI, USA">
        <title>Comparative Genomics and Chromosome Evolution.</title>
        <authorList>
            <person name="Mudd A.B."/>
        </authorList>
    </citation>
    <scope>NUCLEOTIDE SEQUENCE</scope>
    <source>
        <strain evidence="2">HN-11 Male</strain>
        <tissue evidence="2">Kidney and liver</tissue>
    </source>
</reference>
<evidence type="ECO:0000256" key="1">
    <source>
        <dbReference type="SAM" id="Phobius"/>
    </source>
</evidence>
<keyword evidence="1" id="KW-0812">Transmembrane</keyword>
<sequence length="95" mass="11191">MALCINIRPDIKRGCYPQEPIGLQLSFLHWVMIEADSIAIYCLHYLYMRIHFITFFYLPLCLFALLMTDRKRVSRVNSRGNVYTIPIVLLSYLCT</sequence>
<accession>A0A8J6B1J5</accession>
<name>A0A8J6B1J5_ELECQ</name>
<protein>
    <submittedName>
        <fullName evidence="2">Uncharacterized protein</fullName>
    </submittedName>
</protein>
<organism evidence="2 3">
    <name type="scientific">Eleutherodactylus coqui</name>
    <name type="common">Puerto Rican coqui</name>
    <dbReference type="NCBI Taxonomy" id="57060"/>
    <lineage>
        <taxon>Eukaryota</taxon>
        <taxon>Metazoa</taxon>
        <taxon>Chordata</taxon>
        <taxon>Craniata</taxon>
        <taxon>Vertebrata</taxon>
        <taxon>Euteleostomi</taxon>
        <taxon>Amphibia</taxon>
        <taxon>Batrachia</taxon>
        <taxon>Anura</taxon>
        <taxon>Neobatrachia</taxon>
        <taxon>Hyloidea</taxon>
        <taxon>Eleutherodactylidae</taxon>
        <taxon>Eleutherodactylinae</taxon>
        <taxon>Eleutherodactylus</taxon>
        <taxon>Eleutherodactylus</taxon>
    </lineage>
</organism>
<dbReference type="EMBL" id="WNTK01011655">
    <property type="protein sequence ID" value="KAG9462377.1"/>
    <property type="molecule type" value="Genomic_DNA"/>
</dbReference>